<dbReference type="Pfam" id="PF01420">
    <property type="entry name" value="Methylase_S"/>
    <property type="match status" value="2"/>
</dbReference>
<dbReference type="InterPro" id="IPR052021">
    <property type="entry name" value="Type-I_RS_S_subunit"/>
</dbReference>
<dbReference type="CDD" id="cd17267">
    <property type="entry name" value="RMtype1_S_EcoAO83I-TRD1-CR1_like"/>
    <property type="match status" value="1"/>
</dbReference>
<comment type="caution">
    <text evidence="5">The sequence shown here is derived from an EMBL/GenBank/DDBJ whole genome shotgun (WGS) entry which is preliminary data.</text>
</comment>
<evidence type="ECO:0000256" key="1">
    <source>
        <dbReference type="ARBA" id="ARBA00010923"/>
    </source>
</evidence>
<evidence type="ECO:0000259" key="4">
    <source>
        <dbReference type="Pfam" id="PF01420"/>
    </source>
</evidence>
<comment type="similarity">
    <text evidence="1">Belongs to the type-I restriction system S methylase family.</text>
</comment>
<proteinExistence type="inferred from homology"/>
<evidence type="ECO:0000313" key="6">
    <source>
        <dbReference type="Proteomes" id="UP001296776"/>
    </source>
</evidence>
<keyword evidence="3" id="KW-0238">DNA-binding</keyword>
<evidence type="ECO:0000256" key="3">
    <source>
        <dbReference type="ARBA" id="ARBA00023125"/>
    </source>
</evidence>
<dbReference type="RefSeq" id="WP_200344914.1">
    <property type="nucleotide sequence ID" value="NZ_NRSJ01000004.1"/>
</dbReference>
<feature type="domain" description="Type I restriction modification DNA specificity" evidence="4">
    <location>
        <begin position="209"/>
        <end position="351"/>
    </location>
</feature>
<dbReference type="SUPFAM" id="SSF116734">
    <property type="entry name" value="DNA methylase specificity domain"/>
    <property type="match status" value="2"/>
</dbReference>
<reference evidence="5" key="1">
    <citation type="submission" date="2017-08" db="EMBL/GenBank/DDBJ databases">
        <authorList>
            <person name="Imhoff J.F."/>
            <person name="Rahn T."/>
            <person name="Kuenzel S."/>
            <person name="Neulinger S.C."/>
        </authorList>
    </citation>
    <scope>NUCLEOTIDE SEQUENCE</scope>
    <source>
        <strain evidence="5">DSM 11080</strain>
    </source>
</reference>
<dbReference type="AlphaFoldDB" id="A0AAJ0X974"/>
<name>A0AAJ0X974_9GAMM</name>
<sequence length="412" mass="44897">MSSLVDDWITTTLGDFASLQRGHDLPEPARNPGDVPAMGSFGITGSHSVSSARSPGVTVGRSGASIGVVSYIDCDYWPLNTCLYVTDFHGNNPSFVYNFLKTLDLASFNSGSAQPSLNRNDIYPVEIDVPQRTEQDAIATLLRALGDKIELNRQTNETLEALARALFKDWFVDFGSTRTKAEGGAPYLAPELWALFPGALDDEDKPVWWSLCEIGKLAASVQNGGTSARRNESFWLEGTVDWFKTGELSDQFLIAAEEKITEAGLRKIGGKLWPAGTILFAIYASPTVGRMGILTAPSSANQACCALQAKDEIGVPFLFQALREARGDLQNIAIGAAQQNISQKPLLAYKSVFPGLELSLTYSTTADPIFAKMQHLQEESRTLAQTRDLLLPKLMSGKIRLRDAEREVEAVL</sequence>
<evidence type="ECO:0000313" key="5">
    <source>
        <dbReference type="EMBL" id="MBK1703745.1"/>
    </source>
</evidence>
<dbReference type="GO" id="GO:0003677">
    <property type="term" value="F:DNA binding"/>
    <property type="evidence" value="ECO:0007669"/>
    <property type="project" value="UniProtKB-KW"/>
</dbReference>
<dbReference type="InterPro" id="IPR000055">
    <property type="entry name" value="Restrct_endonuc_typeI_TRD"/>
</dbReference>
<dbReference type="Gene3D" id="3.90.220.20">
    <property type="entry name" value="DNA methylase specificity domains"/>
    <property type="match status" value="2"/>
</dbReference>
<dbReference type="PANTHER" id="PTHR30408:SF13">
    <property type="entry name" value="TYPE I RESTRICTION ENZYME HINDI SPECIFICITY SUBUNIT"/>
    <property type="match status" value="1"/>
</dbReference>
<evidence type="ECO:0000256" key="2">
    <source>
        <dbReference type="ARBA" id="ARBA00022747"/>
    </source>
</evidence>
<dbReference type="PANTHER" id="PTHR30408">
    <property type="entry name" value="TYPE-1 RESTRICTION ENZYME ECOKI SPECIFICITY PROTEIN"/>
    <property type="match status" value="1"/>
</dbReference>
<dbReference type="EMBL" id="NRSJ01000004">
    <property type="protein sequence ID" value="MBK1703745.1"/>
    <property type="molecule type" value="Genomic_DNA"/>
</dbReference>
<accession>A0AAJ0X974</accession>
<feature type="domain" description="Type I restriction modification DNA specificity" evidence="4">
    <location>
        <begin position="7"/>
        <end position="160"/>
    </location>
</feature>
<dbReference type="Proteomes" id="UP001296776">
    <property type="component" value="Unassembled WGS sequence"/>
</dbReference>
<dbReference type="GO" id="GO:0009307">
    <property type="term" value="P:DNA restriction-modification system"/>
    <property type="evidence" value="ECO:0007669"/>
    <property type="project" value="UniProtKB-KW"/>
</dbReference>
<dbReference type="InterPro" id="IPR044946">
    <property type="entry name" value="Restrct_endonuc_typeI_TRD_sf"/>
</dbReference>
<gene>
    <name evidence="5" type="ORF">CKO40_04100</name>
</gene>
<reference evidence="5" key="2">
    <citation type="journal article" date="2020" name="Microorganisms">
        <title>Osmotic Adaptation and Compatible Solute Biosynthesis of Phototrophic Bacteria as Revealed from Genome Analyses.</title>
        <authorList>
            <person name="Imhoff J.F."/>
            <person name="Rahn T."/>
            <person name="Kunzel S."/>
            <person name="Keller A."/>
            <person name="Neulinger S.C."/>
        </authorList>
    </citation>
    <scope>NUCLEOTIDE SEQUENCE</scope>
    <source>
        <strain evidence="5">DSM 11080</strain>
    </source>
</reference>
<keyword evidence="6" id="KW-1185">Reference proteome</keyword>
<organism evidence="5 6">
    <name type="scientific">Halochromatium glycolicum</name>
    <dbReference type="NCBI Taxonomy" id="85075"/>
    <lineage>
        <taxon>Bacteria</taxon>
        <taxon>Pseudomonadati</taxon>
        <taxon>Pseudomonadota</taxon>
        <taxon>Gammaproteobacteria</taxon>
        <taxon>Chromatiales</taxon>
        <taxon>Chromatiaceae</taxon>
        <taxon>Halochromatium</taxon>
    </lineage>
</organism>
<keyword evidence="2" id="KW-0680">Restriction system</keyword>
<protein>
    <recommendedName>
        <fullName evidence="4">Type I restriction modification DNA specificity domain-containing protein</fullName>
    </recommendedName>
</protein>